<feature type="region of interest" description="Disordered" evidence="2">
    <location>
        <begin position="79"/>
        <end position="105"/>
    </location>
</feature>
<protein>
    <recommendedName>
        <fullName evidence="3">Fatty acid synthase type I helical domain-containing protein</fullName>
    </recommendedName>
</protein>
<evidence type="ECO:0000256" key="2">
    <source>
        <dbReference type="SAM" id="MobiDB-lite"/>
    </source>
</evidence>
<evidence type="ECO:0000259" key="3">
    <source>
        <dbReference type="Pfam" id="PF18314"/>
    </source>
</evidence>
<keyword evidence="1" id="KW-0808">Transferase</keyword>
<reference evidence="4 5" key="1">
    <citation type="submission" date="2017-11" db="EMBL/GenBank/DDBJ databases">
        <title>De novo assembly and phasing of dikaryotic genomes from two isolates of Puccinia coronata f. sp. avenae, the causal agent of oat crown rust.</title>
        <authorList>
            <person name="Miller M.E."/>
            <person name="Zhang Y."/>
            <person name="Omidvar V."/>
            <person name="Sperschneider J."/>
            <person name="Schwessinger B."/>
            <person name="Raley C."/>
            <person name="Palmer J.M."/>
            <person name="Garnica D."/>
            <person name="Upadhyaya N."/>
            <person name="Rathjen J."/>
            <person name="Taylor J.M."/>
            <person name="Park R.F."/>
            <person name="Dodds P.N."/>
            <person name="Hirsch C.D."/>
            <person name="Kianian S.F."/>
            <person name="Figueroa M."/>
        </authorList>
    </citation>
    <scope>NUCLEOTIDE SEQUENCE [LARGE SCALE GENOMIC DNA]</scope>
    <source>
        <strain evidence="4">12SD80</strain>
    </source>
</reference>
<sequence length="260" mass="28139">MTQLPHVKFSDDIQAEPEINIAQLRPTLFTLPPTPLTSLETIKPSTLPRVLTKSNAIFLQIAHSGNGLIESDSVNGRARITSAGRPDAPSDPHVDVGDHPQPVHNARTRHPAHHFAIYLPVPLAHAKADRPARPPAAPIVAAPRVKSAQSPPRSSIPPDKLYLDSVVQEYGKHSGITLSQGGVTGAAGGSAGGAMINSEEFEKFQQSHGAFDELDSTQKEHGKNYIQGIQPVFDPPQACHFDSAWNWARQTALEMFFDII</sequence>
<dbReference type="EMBL" id="PGCI01001281">
    <property type="protein sequence ID" value="PLW05889.1"/>
    <property type="molecule type" value="Genomic_DNA"/>
</dbReference>
<name>A0A2N5RY20_9BASI</name>
<evidence type="ECO:0000313" key="4">
    <source>
        <dbReference type="EMBL" id="PLW05889.1"/>
    </source>
</evidence>
<dbReference type="InterPro" id="IPR050830">
    <property type="entry name" value="Fungal_FAS"/>
</dbReference>
<accession>A0A2N5RY20</accession>
<organism evidence="4 5">
    <name type="scientific">Puccinia coronata f. sp. avenae</name>
    <dbReference type="NCBI Taxonomy" id="200324"/>
    <lineage>
        <taxon>Eukaryota</taxon>
        <taxon>Fungi</taxon>
        <taxon>Dikarya</taxon>
        <taxon>Basidiomycota</taxon>
        <taxon>Pucciniomycotina</taxon>
        <taxon>Pucciniomycetes</taxon>
        <taxon>Pucciniales</taxon>
        <taxon>Pucciniaceae</taxon>
        <taxon>Puccinia</taxon>
    </lineage>
</organism>
<comment type="caution">
    <text evidence="4">The sequence shown here is derived from an EMBL/GenBank/DDBJ whole genome shotgun (WGS) entry which is preliminary data.</text>
</comment>
<dbReference type="Gene3D" id="3.40.50.720">
    <property type="entry name" value="NAD(P)-binding Rossmann-like Domain"/>
    <property type="match status" value="1"/>
</dbReference>
<proteinExistence type="predicted"/>
<feature type="compositionally biased region" description="Basic and acidic residues" evidence="2">
    <location>
        <begin position="88"/>
        <end position="98"/>
    </location>
</feature>
<evidence type="ECO:0000256" key="1">
    <source>
        <dbReference type="ARBA" id="ARBA00022679"/>
    </source>
</evidence>
<dbReference type="Pfam" id="PF18314">
    <property type="entry name" value="FAS_I_H"/>
    <property type="match status" value="1"/>
</dbReference>
<dbReference type="PANTHER" id="PTHR10982">
    <property type="entry name" value="MALONYL COA-ACYL CARRIER PROTEIN TRANSACYLASE"/>
    <property type="match status" value="1"/>
</dbReference>
<dbReference type="PANTHER" id="PTHR10982:SF21">
    <property type="entry name" value="FATTY ACID SYNTHASE SUBUNIT BETA"/>
    <property type="match status" value="1"/>
</dbReference>
<evidence type="ECO:0000313" key="5">
    <source>
        <dbReference type="Proteomes" id="UP000235392"/>
    </source>
</evidence>
<gene>
    <name evidence="4" type="ORF">PCASD_25919</name>
</gene>
<feature type="domain" description="Fatty acid synthase type I helical" evidence="3">
    <location>
        <begin position="205"/>
        <end position="260"/>
    </location>
</feature>
<dbReference type="InterPro" id="IPR041550">
    <property type="entry name" value="FASI_helical"/>
</dbReference>
<dbReference type="Proteomes" id="UP000235392">
    <property type="component" value="Unassembled WGS sequence"/>
</dbReference>
<dbReference type="AlphaFoldDB" id="A0A2N5RY20"/>
<dbReference type="GO" id="GO:0016740">
    <property type="term" value="F:transferase activity"/>
    <property type="evidence" value="ECO:0007669"/>
    <property type="project" value="UniProtKB-KW"/>
</dbReference>